<proteinExistence type="predicted"/>
<dbReference type="GeneID" id="90644573"/>
<reference evidence="1 2" key="1">
    <citation type="submission" date="2023-09" db="EMBL/GenBank/DDBJ databases">
        <title>Complete-Gapless Cercospora beticola genome.</title>
        <authorList>
            <person name="Wyatt N.A."/>
            <person name="Spanner R.E."/>
            <person name="Bolton M.D."/>
        </authorList>
    </citation>
    <scope>NUCLEOTIDE SEQUENCE [LARGE SCALE GENOMIC DNA]</scope>
    <source>
        <strain evidence="1">Cb09-40</strain>
    </source>
</reference>
<gene>
    <name evidence="1" type="ORF">RHO25_009461</name>
</gene>
<sequence>MNELRKKGVAEVIACPDASRSGDGAWLLDTAIPFETMIHEMLATEPSLTPAACMQGLRAVWDENWYARFERFSAYNSPSFCRDATRSTTGEWILPDHVPVETLIPSMKSRDPSLTTAECFQKLNAAWDDPGEGKDWAAARESHSISIHFFLDPIKTKQERSDRTERDDHGDIISHQTGADYAGAWGMTMRQKAAADRLKEAHPERKWSECYAEAGGVWGWHYRRVEDEGGRTAEEMVDLDGDQSICAEHDRWQAHLQHMLALRRQEPGVGSPKI</sequence>
<accession>A0ABZ0NZ35</accession>
<dbReference type="RefSeq" id="XP_065459258.1">
    <property type="nucleotide sequence ID" value="XM_065603186.1"/>
</dbReference>
<keyword evidence="2" id="KW-1185">Reference proteome</keyword>
<dbReference type="Proteomes" id="UP001302367">
    <property type="component" value="Chromosome 6"/>
</dbReference>
<protein>
    <submittedName>
        <fullName evidence="1">Uncharacterized protein</fullName>
    </submittedName>
</protein>
<evidence type="ECO:0000313" key="2">
    <source>
        <dbReference type="Proteomes" id="UP001302367"/>
    </source>
</evidence>
<dbReference type="EMBL" id="CP134189">
    <property type="protein sequence ID" value="WPB04814.1"/>
    <property type="molecule type" value="Genomic_DNA"/>
</dbReference>
<evidence type="ECO:0000313" key="1">
    <source>
        <dbReference type="EMBL" id="WPB04814.1"/>
    </source>
</evidence>
<organism evidence="1 2">
    <name type="scientific">Cercospora beticola</name>
    <name type="common">Sugarbeet leaf spot fungus</name>
    <dbReference type="NCBI Taxonomy" id="122368"/>
    <lineage>
        <taxon>Eukaryota</taxon>
        <taxon>Fungi</taxon>
        <taxon>Dikarya</taxon>
        <taxon>Ascomycota</taxon>
        <taxon>Pezizomycotina</taxon>
        <taxon>Dothideomycetes</taxon>
        <taxon>Dothideomycetidae</taxon>
        <taxon>Mycosphaerellales</taxon>
        <taxon>Mycosphaerellaceae</taxon>
        <taxon>Cercospora</taxon>
    </lineage>
</organism>
<name>A0ABZ0NZ35_CERBT</name>